<feature type="compositionally biased region" description="Acidic residues" evidence="1">
    <location>
        <begin position="396"/>
        <end position="405"/>
    </location>
</feature>
<organism evidence="2 3">
    <name type="scientific">Leucocoprinus birnbaumii</name>
    <dbReference type="NCBI Taxonomy" id="56174"/>
    <lineage>
        <taxon>Eukaryota</taxon>
        <taxon>Fungi</taxon>
        <taxon>Dikarya</taxon>
        <taxon>Basidiomycota</taxon>
        <taxon>Agaricomycotina</taxon>
        <taxon>Agaricomycetes</taxon>
        <taxon>Agaricomycetidae</taxon>
        <taxon>Agaricales</taxon>
        <taxon>Agaricineae</taxon>
        <taxon>Agaricaceae</taxon>
        <taxon>Leucocoprinus</taxon>
    </lineage>
</organism>
<protein>
    <submittedName>
        <fullName evidence="2">Uncharacterized protein</fullName>
    </submittedName>
</protein>
<evidence type="ECO:0000256" key="1">
    <source>
        <dbReference type="SAM" id="MobiDB-lite"/>
    </source>
</evidence>
<dbReference type="EMBL" id="JANIEX010000284">
    <property type="protein sequence ID" value="KAJ3569501.1"/>
    <property type="molecule type" value="Genomic_DNA"/>
</dbReference>
<dbReference type="Proteomes" id="UP001213000">
    <property type="component" value="Unassembled WGS sequence"/>
</dbReference>
<feature type="region of interest" description="Disordered" evidence="1">
    <location>
        <begin position="383"/>
        <end position="405"/>
    </location>
</feature>
<reference evidence="2" key="1">
    <citation type="submission" date="2022-07" db="EMBL/GenBank/DDBJ databases">
        <title>Genome Sequence of Leucocoprinus birnbaumii.</title>
        <authorList>
            <person name="Buettner E."/>
        </authorList>
    </citation>
    <scope>NUCLEOTIDE SEQUENCE</scope>
    <source>
        <strain evidence="2">VT141</strain>
    </source>
</reference>
<accession>A0AAD5VTQ4</accession>
<proteinExistence type="predicted"/>
<keyword evidence="3" id="KW-1185">Reference proteome</keyword>
<name>A0AAD5VTQ4_9AGAR</name>
<dbReference type="AlphaFoldDB" id="A0AAD5VTQ4"/>
<sequence length="826" mass="95294">MASAISFKDIPSSPVRGSVEPQEPEADVISLPDGGDKESSDEDASRPLSLEPTSAGERTKNKRKLEDLGQVALSAGRSKKLIKTSQDELDSLASMSVPERQMWIASTVLSIRDRSIPQVDAPVNTSVWRVPKELGNYIDRQCFVVLMNPDTPRYADKEDNSAAASIPEPGPFETIWKLITKKRGIGYHSSMKSERAKKSIIDSRIRKTLSSRRCDIKKKILESLGATNKDGSMKIPSQDLAELTQATVYILKCAQLKVTYKRMARIAYLRNAYLAVMEKPDLDYWSFVDKSLHEARSKSIARQNQYMTLILHTDVHTFGAPGAGDSRLKELEAMKTASDKCVPVYVLFQLFVDNKVKEDRDERLDKVENIRLGTFDERVLLGSLGEFPEPPSESDGFSDSEEEEEYEKHAEFYEGYLPFTPNFNRDPTLPRSDDPYAHGNNPFDPEIWAEIEENGENERRCERFPFQLLKPPEPDAYRRSAALRENAWRSLRNSVIPSFPKFNDLPQELGRRIFEIAYYDSPEFPVTWVYISRLVKEWIEPLVYDDCRFFFSTWRLDRYKRTFESKPKEFYARSVRRIYISRDLRDENCIELKLLLICDNLTSLECWVPRPLNNLVDILSRRDGWDRLRVLCLNIDLLPKDERIFQLPIFQNVTRLDIQSKEPHLPSWKSLKSLENLTHMRVDMLDENVLDPSSAIEARRIVDQVYDLATAAREYFPIKLKQFVVLLPLERILSVLLAHFRVDGAGGLSQWERLRKLGRGEIDKRVKLCSLGDWETVEEHNLEIHENLPQDGIGTVIAKLYEFPNFESATFPRVHTDENDTWEDFM</sequence>
<feature type="region of interest" description="Disordered" evidence="1">
    <location>
        <begin position="1"/>
        <end position="64"/>
    </location>
</feature>
<evidence type="ECO:0000313" key="3">
    <source>
        <dbReference type="Proteomes" id="UP001213000"/>
    </source>
</evidence>
<evidence type="ECO:0000313" key="2">
    <source>
        <dbReference type="EMBL" id="KAJ3569501.1"/>
    </source>
</evidence>
<gene>
    <name evidence="2" type="ORF">NP233_g5005</name>
</gene>
<comment type="caution">
    <text evidence="2">The sequence shown here is derived from an EMBL/GenBank/DDBJ whole genome shotgun (WGS) entry which is preliminary data.</text>
</comment>
<feature type="region of interest" description="Disordered" evidence="1">
    <location>
        <begin position="423"/>
        <end position="443"/>
    </location>
</feature>